<feature type="region of interest" description="Disordered" evidence="1">
    <location>
        <begin position="442"/>
        <end position="469"/>
    </location>
</feature>
<keyword evidence="2" id="KW-0732">Signal</keyword>
<dbReference type="Proteomes" id="UP001283341">
    <property type="component" value="Unassembled WGS sequence"/>
</dbReference>
<organism evidence="3 4">
    <name type="scientific">Apodospora peruviana</name>
    <dbReference type="NCBI Taxonomy" id="516989"/>
    <lineage>
        <taxon>Eukaryota</taxon>
        <taxon>Fungi</taxon>
        <taxon>Dikarya</taxon>
        <taxon>Ascomycota</taxon>
        <taxon>Pezizomycotina</taxon>
        <taxon>Sordariomycetes</taxon>
        <taxon>Sordariomycetidae</taxon>
        <taxon>Sordariales</taxon>
        <taxon>Lasiosphaeriaceae</taxon>
        <taxon>Apodospora</taxon>
    </lineage>
</organism>
<proteinExistence type="predicted"/>
<feature type="region of interest" description="Disordered" evidence="1">
    <location>
        <begin position="1017"/>
        <end position="1059"/>
    </location>
</feature>
<name>A0AAE0LZP9_9PEZI</name>
<feature type="chain" id="PRO_5042205721" evidence="2">
    <location>
        <begin position="21"/>
        <end position="1059"/>
    </location>
</feature>
<evidence type="ECO:0000313" key="4">
    <source>
        <dbReference type="Proteomes" id="UP001283341"/>
    </source>
</evidence>
<comment type="caution">
    <text evidence="3">The sequence shown here is derived from an EMBL/GenBank/DDBJ whole genome shotgun (WGS) entry which is preliminary data.</text>
</comment>
<evidence type="ECO:0000313" key="3">
    <source>
        <dbReference type="EMBL" id="KAK3313608.1"/>
    </source>
</evidence>
<keyword evidence="4" id="KW-1185">Reference proteome</keyword>
<evidence type="ECO:0000256" key="2">
    <source>
        <dbReference type="SAM" id="SignalP"/>
    </source>
</evidence>
<reference evidence="3" key="2">
    <citation type="submission" date="2023-06" db="EMBL/GenBank/DDBJ databases">
        <authorList>
            <consortium name="Lawrence Berkeley National Laboratory"/>
            <person name="Haridas S."/>
            <person name="Hensen N."/>
            <person name="Bonometti L."/>
            <person name="Westerberg I."/>
            <person name="Brannstrom I.O."/>
            <person name="Guillou S."/>
            <person name="Cros-Aarteil S."/>
            <person name="Calhoun S."/>
            <person name="Kuo A."/>
            <person name="Mondo S."/>
            <person name="Pangilinan J."/>
            <person name="Riley R."/>
            <person name="Labutti K."/>
            <person name="Andreopoulos B."/>
            <person name="Lipzen A."/>
            <person name="Chen C."/>
            <person name="Yanf M."/>
            <person name="Daum C."/>
            <person name="Ng V."/>
            <person name="Clum A."/>
            <person name="Steindorff A."/>
            <person name="Ohm R."/>
            <person name="Martin F."/>
            <person name="Silar P."/>
            <person name="Natvig D."/>
            <person name="Lalanne C."/>
            <person name="Gautier V."/>
            <person name="Ament-Velasquez S.L."/>
            <person name="Kruys A."/>
            <person name="Hutchinson M.I."/>
            <person name="Powell A.J."/>
            <person name="Barry K."/>
            <person name="Miller A.N."/>
            <person name="Grigoriev I.V."/>
            <person name="Debuchy R."/>
            <person name="Gladieux P."/>
            <person name="Thoren M.H."/>
            <person name="Johannesson H."/>
        </authorList>
    </citation>
    <scope>NUCLEOTIDE SEQUENCE</scope>
    <source>
        <strain evidence="3">CBS 118394</strain>
    </source>
</reference>
<gene>
    <name evidence="3" type="ORF">B0H66DRAFT_566617</name>
</gene>
<protein>
    <submittedName>
        <fullName evidence="3">Uncharacterized protein</fullName>
    </submittedName>
</protein>
<evidence type="ECO:0000256" key="1">
    <source>
        <dbReference type="SAM" id="MobiDB-lite"/>
    </source>
</evidence>
<sequence>MILLTLIIFIALLTTQTNLPQPSIPTTMDPTVTTTTHDTSAAAYHIPTFSHLVSQLNDAVEATWPERPSATYTRVKVLLMSWEKDDLGVESETQALSSIFQGLYNYDVESWKIPSRRPAIELSRKIADLIDTYGREGNLLIFYYGGHARPNEQAGGSPVWVANRSRSSPSVQSSIVHSLLAEIDCDVLFLPDCCHAIQAGEASTGKGVIETLAACGFESITPEVGRHSFTTSLVQELAYAAHTKEWPSVVELHRRLINRLQTWQPSVYFTDNTRSVVHLDANTGQPVFELPRRRTPIYCFLSKKPRTIVLSPLPAPVSSEPGEPFVFLNPLQQQAKEKDPIGPEILVTCRLRDHRLNVDQWKEWLLRAPPGAQGIRITDIYPSFSTLLLLRLPLVVWDMLPSSPAISFVGYVTGKSHLPDFKRRLGPALDTFSMQEDTVQEKNPSAAGDVESSPGRLSTVARPRKDPGVCQTGQHLWPESFDSPHKRVYMMEDQSYCLDLSEYQYDTRTSKSEKIIKAFTGDVGDPSKMYICEEINSFCSTASFELLLEQQEQTFSMPSTIVDDRWLDVDSTSSGRARILGPQNLYDVLSKKSERPESLTQTDAEDEYSPVRRRLIHITNPDAMSLLAIVSTASQNQAFALRDFVYKYITFQPGMDVRIQSSRSLSFELSFHLPFFAWRSGAGDSVDTRPGTDMRPLRSRKDLSFLEKPAGRHNTFVYEAQISCVVTGIADRFWTAYGFFDTYHDGGNNVKHDVHLYEPTEGEPDMDPLTGGRHASDTPIWTARDYFLRVLESSVSEVKDEWHNTVLNLTKKIKPFTRNVKGTNRKTVWRDSPQIVQLLDELLQGLSATVTTWERFQESDLSYFELEDDPASSGTGLRAALMVKNIENDIRELRILGEFLSRQTDILKSFTATFLTLDNNKNGEKTNVLVTTGLAFLPFALMALISNVPEIIVVKPNPTRYLTGSAGMAGLTTALFLAMLNWNAATERSEDIFAYLWRLIQWPRALAPGGDVSGGRIGNVWPKRRSRGRGSHYSPLSGVDGDEENRMGESAALPFYDRD</sequence>
<dbReference type="EMBL" id="JAUEDM010000007">
    <property type="protein sequence ID" value="KAK3313608.1"/>
    <property type="molecule type" value="Genomic_DNA"/>
</dbReference>
<feature type="signal peptide" evidence="2">
    <location>
        <begin position="1"/>
        <end position="20"/>
    </location>
</feature>
<reference evidence="3" key="1">
    <citation type="journal article" date="2023" name="Mol. Phylogenet. Evol.">
        <title>Genome-scale phylogeny and comparative genomics of the fungal order Sordariales.</title>
        <authorList>
            <person name="Hensen N."/>
            <person name="Bonometti L."/>
            <person name="Westerberg I."/>
            <person name="Brannstrom I.O."/>
            <person name="Guillou S."/>
            <person name="Cros-Aarteil S."/>
            <person name="Calhoun S."/>
            <person name="Haridas S."/>
            <person name="Kuo A."/>
            <person name="Mondo S."/>
            <person name="Pangilinan J."/>
            <person name="Riley R."/>
            <person name="LaButti K."/>
            <person name="Andreopoulos B."/>
            <person name="Lipzen A."/>
            <person name="Chen C."/>
            <person name="Yan M."/>
            <person name="Daum C."/>
            <person name="Ng V."/>
            <person name="Clum A."/>
            <person name="Steindorff A."/>
            <person name="Ohm R.A."/>
            <person name="Martin F."/>
            <person name="Silar P."/>
            <person name="Natvig D.O."/>
            <person name="Lalanne C."/>
            <person name="Gautier V."/>
            <person name="Ament-Velasquez S.L."/>
            <person name="Kruys A."/>
            <person name="Hutchinson M.I."/>
            <person name="Powell A.J."/>
            <person name="Barry K."/>
            <person name="Miller A.N."/>
            <person name="Grigoriev I.V."/>
            <person name="Debuchy R."/>
            <person name="Gladieux P."/>
            <person name="Hiltunen Thoren M."/>
            <person name="Johannesson H."/>
        </authorList>
    </citation>
    <scope>NUCLEOTIDE SEQUENCE</scope>
    <source>
        <strain evidence="3">CBS 118394</strain>
    </source>
</reference>
<dbReference type="AlphaFoldDB" id="A0AAE0LZP9"/>
<accession>A0AAE0LZP9</accession>